<dbReference type="PATRIC" id="fig|1679170.3.peg.4820"/>
<evidence type="ECO:0000313" key="1">
    <source>
        <dbReference type="EMBL" id="KMY52460.1"/>
    </source>
</evidence>
<dbReference type="Proteomes" id="UP000037146">
    <property type="component" value="Unassembled WGS sequence"/>
</dbReference>
<gene>
    <name evidence="1" type="ORF">AC625_21365</name>
</gene>
<dbReference type="STRING" id="1679170.AC625_21365"/>
<evidence type="ECO:0000313" key="2">
    <source>
        <dbReference type="Proteomes" id="UP000037146"/>
    </source>
</evidence>
<organism evidence="1 2">
    <name type="scientific">Peribacillus loiseleuriae</name>
    <dbReference type="NCBI Taxonomy" id="1679170"/>
    <lineage>
        <taxon>Bacteria</taxon>
        <taxon>Bacillati</taxon>
        <taxon>Bacillota</taxon>
        <taxon>Bacilli</taxon>
        <taxon>Bacillales</taxon>
        <taxon>Bacillaceae</taxon>
        <taxon>Peribacillus</taxon>
    </lineage>
</organism>
<dbReference type="AlphaFoldDB" id="A0A0K9H0R4"/>
<evidence type="ECO:0008006" key="3">
    <source>
        <dbReference type="Google" id="ProtNLM"/>
    </source>
</evidence>
<keyword evidence="2" id="KW-1185">Reference proteome</keyword>
<reference evidence="2" key="1">
    <citation type="submission" date="2015-07" db="EMBL/GenBank/DDBJ databases">
        <title>Genome sequencing project for genomic taxonomy and phylogenomics of Bacillus-like bacteria.</title>
        <authorList>
            <person name="Liu B."/>
            <person name="Wang J."/>
            <person name="Zhu Y."/>
            <person name="Liu G."/>
            <person name="Chen Q."/>
            <person name="Chen Z."/>
            <person name="Lan J."/>
            <person name="Che J."/>
            <person name="Ge C."/>
            <person name="Shi H."/>
            <person name="Pan Z."/>
            <person name="Liu X."/>
        </authorList>
    </citation>
    <scope>NUCLEOTIDE SEQUENCE [LARGE SCALE GENOMIC DNA]</scope>
    <source>
        <strain evidence="2">FJAT-27997</strain>
    </source>
</reference>
<comment type="caution">
    <text evidence="1">The sequence shown here is derived from an EMBL/GenBank/DDBJ whole genome shotgun (WGS) entry which is preliminary data.</text>
</comment>
<dbReference type="EMBL" id="LFZW01000001">
    <property type="protein sequence ID" value="KMY52460.1"/>
    <property type="molecule type" value="Genomic_DNA"/>
</dbReference>
<name>A0A0K9H0R4_9BACI</name>
<proteinExistence type="predicted"/>
<protein>
    <recommendedName>
        <fullName evidence="3">PD-(D/E)XK endonuclease-like domain-containing protein</fullName>
    </recommendedName>
</protein>
<sequence length="250" mass="29528">MTDYYLESFIKCPYKFYYQHVLSLNSSQVKWRQVVQFIINQVVQNFYQLSQDSQNQLHVFKLIDKYWKNVSPQLFESKVHYYTVLAKTTNHLLQFLTVKKKQEPPIFLYQKMNIYNEELETQLSLTFELAEWSSHSFTIKKFLLEADAELIQLYNHLVVVVSNEAFGKLPERVEIITLLEGKSYTYSPTINSVAQGNQYLKNMKKLLQHPNDYTKTNSLTECKSCSFILKCQDSRNSANEIDRTNAKFLH</sequence>
<accession>A0A0K9H0R4</accession>